<feature type="coiled-coil region" evidence="1">
    <location>
        <begin position="637"/>
        <end position="864"/>
    </location>
</feature>
<dbReference type="OrthoDB" id="5946976at2759"/>
<proteinExistence type="predicted"/>
<dbReference type="InterPro" id="IPR001466">
    <property type="entry name" value="Beta-lactam-related"/>
</dbReference>
<keyword evidence="6" id="KW-1185">Reference proteome</keyword>
<evidence type="ECO:0000256" key="1">
    <source>
        <dbReference type="SAM" id="Coils"/>
    </source>
</evidence>
<dbReference type="Gene3D" id="3.40.710.10">
    <property type="entry name" value="DD-peptidase/beta-lactamase superfamily"/>
    <property type="match status" value="1"/>
</dbReference>
<reference evidence="5" key="1">
    <citation type="submission" date="2021-02" db="EMBL/GenBank/DDBJ databases">
        <authorList>
            <person name="Dougan E. K."/>
            <person name="Rhodes N."/>
            <person name="Thang M."/>
            <person name="Chan C."/>
        </authorList>
    </citation>
    <scope>NUCLEOTIDE SEQUENCE</scope>
</reference>
<dbReference type="PANTHER" id="PTHR43319">
    <property type="entry name" value="BETA-LACTAMASE-RELATED"/>
    <property type="match status" value="1"/>
</dbReference>
<evidence type="ECO:0000313" key="6">
    <source>
        <dbReference type="Proteomes" id="UP000654075"/>
    </source>
</evidence>
<keyword evidence="3" id="KW-0472">Membrane</keyword>
<feature type="compositionally biased region" description="Polar residues" evidence="2">
    <location>
        <begin position="1381"/>
        <end position="1392"/>
    </location>
</feature>
<dbReference type="EMBL" id="CAJNNV010031316">
    <property type="protein sequence ID" value="CAE8635598.1"/>
    <property type="molecule type" value="Genomic_DNA"/>
</dbReference>
<feature type="coiled-coil region" evidence="1">
    <location>
        <begin position="461"/>
        <end position="525"/>
    </location>
</feature>
<keyword evidence="1" id="KW-0175">Coiled coil</keyword>
<feature type="coiled-coil region" evidence="1">
    <location>
        <begin position="561"/>
        <end position="612"/>
    </location>
</feature>
<name>A0A813HDA6_POLGL</name>
<organism evidence="5 6">
    <name type="scientific">Polarella glacialis</name>
    <name type="common">Dinoflagellate</name>
    <dbReference type="NCBI Taxonomy" id="89957"/>
    <lineage>
        <taxon>Eukaryota</taxon>
        <taxon>Sar</taxon>
        <taxon>Alveolata</taxon>
        <taxon>Dinophyceae</taxon>
        <taxon>Suessiales</taxon>
        <taxon>Suessiaceae</taxon>
        <taxon>Polarella</taxon>
    </lineage>
</organism>
<evidence type="ECO:0000256" key="2">
    <source>
        <dbReference type="SAM" id="MobiDB-lite"/>
    </source>
</evidence>
<evidence type="ECO:0000313" key="5">
    <source>
        <dbReference type="EMBL" id="CAE8635598.1"/>
    </source>
</evidence>
<feature type="compositionally biased region" description="Pro residues" evidence="2">
    <location>
        <begin position="1315"/>
        <end position="1329"/>
    </location>
</feature>
<keyword evidence="3" id="KW-1133">Transmembrane helix</keyword>
<accession>A0A813HDA6</accession>
<dbReference type="SUPFAM" id="SSF56601">
    <property type="entry name" value="beta-lactamase/transpeptidase-like"/>
    <property type="match status" value="1"/>
</dbReference>
<sequence>MMCQALRHAVRRPRTLPAAQCLALRRWKSVAAAGVSCGDEATTEVKGRTYLAPFGPGGTVTGWAAPGWEDLRTGFEENFAQNLELGAQLVVYQGSSVVVDLAGYSSKQPGYTAETLQCVYSSGKNMEGVALAMLVDRGLVKYEDPVAKYWPEFGRHGKQDVTLADVMRHEAGLSYFSKPGEPKASVLVTKAMLQDIDALESTIANSGLNTPVGERSYHGLTRGWMVSAVLRRVDPKQRTLGAFLRDEIDEPLGTTYLCGIPEAEQARHDLAKLVQPSPLYNLPCEVIPAMFGFGDPALAALFGIIKEKGNPMNVPAVDWMGGRTPAFNNSPQGRAAEIPSAGMYTNARSMAKVNACMANGGSFDNVRIMSEKACADSMAFATAKPDKALKWVVPFSQGGFADFGQVSGAAFDPSIRKFCSGFFGWGGWGGSLSLWNPEKRIALSYTMTGMSNHVFGGPRGKNASEVKLKELQDKLAAQTASSATAGSTATVRVAELEAKLAQKDKEALDAQTKVAEAKQKDLEDQLALQKAAAASASSSSTRVAELEVQLSQKDKSMAEAASAAETKQKALQDQLAAQTANAAGDAAAKTRIAELELELSQATKSAAEEQAKVVAEAVAASAVVASKAAAAAEAQAAKALADAVAATEAKHRALNEQRATSQNGEETMADAAAATRISELEEKLARKIQEAAGDKAEAVAEAKQAFEVKLKELQDQLAAQTASTPTDPAAASLVTELEAKLAQKDVEASAAQAAAVAEAVTASEAKLKELKAVKVFEAKLKDLQDQLAAQTASSATDPAGASRVTELEAKLAQKDVEASEAQAAVVAEAVKAATELEAAAVQAATELEAKLAQKDNEALDAQTKAVAVALAGAEAKQKELRDQLVAQTSTAAGDAAAKSRITELQLQLSQANKSGAEEQVKAIADAVLAGGLGDAAASRIESRVDRLEQLLLAKLDSSSAQSKSEVPSSDSAETCSAELVAKLAQKDQEAAESQAKAVAEAVAAAEAKQKDLREEAVAEAVRAAEETHKDLQAQISSSGDSARRAAAASVAAEAVHEQAHTQVPEAGSGVEAELEASAPKEAPPAVEVELEAFAPKDAPAAAPKEAPPAAADAGSAPETSMGSKLQSLSIKLQGHLAAVQSALLPAMAAAKPVLLQIQPVLLQLAEPLKPYLQASAAAVFSAGYPGSIGVVMALIVVLIAPFWFIIRRIIGLIFRLLCCFCRFRRKSSSGDASLDARTSRGLSAPAGQAGPSAQHFFMGDDDEGKGVTPPRPFGAFSPAPQSTGSHDRAPPVSFPSSSPAPGPAPAPAQVSFPPSSAPAPGPVHAPPPAAMNGNGNHNLGFGGFESPSPPFAGPLATMPMPPAPASSAFARPRPPVPSAFGASTASVSSAFGASTPPVPSALGASSAPVLGMGVPPPQPSPSASPELASAFDPFTPAPVSLAPTSLQAKQGAQMRPRMGPPPVASRSSPFGSAGEAEDSVGV</sequence>
<protein>
    <recommendedName>
        <fullName evidence="4">Beta-lactamase-related domain-containing protein</fullName>
    </recommendedName>
</protein>
<dbReference type="InterPro" id="IPR012338">
    <property type="entry name" value="Beta-lactam/transpept-like"/>
</dbReference>
<keyword evidence="3" id="KW-0812">Transmembrane</keyword>
<feature type="region of interest" description="Disordered" evidence="2">
    <location>
        <begin position="1098"/>
        <end position="1120"/>
    </location>
</feature>
<feature type="compositionally biased region" description="Low complexity" evidence="2">
    <location>
        <begin position="1330"/>
        <end position="1339"/>
    </location>
</feature>
<feature type="transmembrane region" description="Helical" evidence="3">
    <location>
        <begin position="1184"/>
        <end position="1206"/>
    </location>
</feature>
<evidence type="ECO:0000256" key="3">
    <source>
        <dbReference type="SAM" id="Phobius"/>
    </source>
</evidence>
<dbReference type="Pfam" id="PF00144">
    <property type="entry name" value="Beta-lactamase"/>
    <property type="match status" value="1"/>
</dbReference>
<evidence type="ECO:0000259" key="4">
    <source>
        <dbReference type="Pfam" id="PF00144"/>
    </source>
</evidence>
<feature type="compositionally biased region" description="Low complexity" evidence="2">
    <location>
        <begin position="1044"/>
        <end position="1053"/>
    </location>
</feature>
<feature type="domain" description="Beta-lactamase-related" evidence="4">
    <location>
        <begin position="76"/>
        <end position="456"/>
    </location>
</feature>
<feature type="compositionally biased region" description="Low complexity" evidence="2">
    <location>
        <begin position="1098"/>
        <end position="1113"/>
    </location>
</feature>
<comment type="caution">
    <text evidence="5">The sequence shown here is derived from an EMBL/GenBank/DDBJ whole genome shotgun (WGS) entry which is preliminary data.</text>
</comment>
<feature type="region of interest" description="Disordered" evidence="2">
    <location>
        <begin position="1230"/>
        <end position="1482"/>
    </location>
</feature>
<dbReference type="PANTHER" id="PTHR43319:SF3">
    <property type="entry name" value="BETA-LACTAMASE-RELATED DOMAIN-CONTAINING PROTEIN"/>
    <property type="match status" value="1"/>
</dbReference>
<dbReference type="InterPro" id="IPR052907">
    <property type="entry name" value="Beta-lactamase/esterase"/>
</dbReference>
<feature type="region of interest" description="Disordered" evidence="2">
    <location>
        <begin position="1025"/>
        <end position="1084"/>
    </location>
</feature>
<dbReference type="Proteomes" id="UP000654075">
    <property type="component" value="Unassembled WGS sequence"/>
</dbReference>
<gene>
    <name evidence="5" type="ORF">PGLA1383_LOCUS51187</name>
</gene>
<feature type="compositionally biased region" description="Low complexity" evidence="2">
    <location>
        <begin position="1075"/>
        <end position="1084"/>
    </location>
</feature>